<reference evidence="4" key="1">
    <citation type="submission" date="2023-06" db="EMBL/GenBank/DDBJ databases">
        <title>Genome-scale phylogeny and comparative genomics of the fungal order Sordariales.</title>
        <authorList>
            <consortium name="Lawrence Berkeley National Laboratory"/>
            <person name="Hensen N."/>
            <person name="Bonometti L."/>
            <person name="Westerberg I."/>
            <person name="Brannstrom I.O."/>
            <person name="Guillou S."/>
            <person name="Cros-Aarteil S."/>
            <person name="Calhoun S."/>
            <person name="Haridas S."/>
            <person name="Kuo A."/>
            <person name="Mondo S."/>
            <person name="Pangilinan J."/>
            <person name="Riley R."/>
            <person name="Labutti K."/>
            <person name="Andreopoulos B."/>
            <person name="Lipzen A."/>
            <person name="Chen C."/>
            <person name="Yanf M."/>
            <person name="Daum C."/>
            <person name="Ng V."/>
            <person name="Clum A."/>
            <person name="Steindorff A."/>
            <person name="Ohm R."/>
            <person name="Martin F."/>
            <person name="Silar P."/>
            <person name="Natvig D."/>
            <person name="Lalanne C."/>
            <person name="Gautier V."/>
            <person name="Ament-Velasquez S.L."/>
            <person name="Kruys A."/>
            <person name="Hutchinson M.I."/>
            <person name="Powell A.J."/>
            <person name="Barry K."/>
            <person name="Miller A.N."/>
            <person name="Grigoriev I.V."/>
            <person name="Debuchy R."/>
            <person name="Gladieux P."/>
            <person name="Thoren M.H."/>
            <person name="Johannesson H."/>
        </authorList>
    </citation>
    <scope>NUCLEOTIDE SEQUENCE</scope>
    <source>
        <strain evidence="4">CBS 606.72</strain>
    </source>
</reference>
<comment type="caution">
    <text evidence="4">The sequence shown here is derived from an EMBL/GenBank/DDBJ whole genome shotgun (WGS) entry which is preliminary data.</text>
</comment>
<keyword evidence="3" id="KW-0812">Transmembrane</keyword>
<dbReference type="GO" id="GO:0022857">
    <property type="term" value="F:transmembrane transporter activity"/>
    <property type="evidence" value="ECO:0007669"/>
    <property type="project" value="InterPro"/>
</dbReference>
<sequence length="519" mass="56685">MGDPELPIIDGGRQAWVFLLSSVAVEGLLYGMLAYGVLLKFYRTNSEFGTHPFLPFVGLLSIGMQKLGAPIVTPLVIRHPRFRSHLMWSGWIVCVVSLVASSCASELWHLAMSIGVAFSLGFSILYYPMLNMLNDWWDVRRGFAYGIQFGLAGIISTILPFALAPLLELLGASWTLLLYAGVTFVIGGPTVYLLRAPAKAQESTPRVLNRMDWSVFRRICFTAMTLSNVLQGLVYSIPAVFLPVYASAVGLSSIQGTVILAVTNFAITVGQLGTGYLADIADSRILMGLLPLLSAVVVFVFWGPGQTLIRLVAFGLLFGLFSGGYIVLYSRFATALADDRATQTWLYTIFDVQRGVAIIVGGAIGGGLVHGVVNLSDYGAGEYKGLVIFCGACFVISSLGGLGWFFRGSSFRMPRRWRKNTKAAVAPSQSMEQLLSAIEHHIWLDAEKGVLQSDDGTHQRYLQSIRQAIRRQRVISVSSFVSRSSVYSTDFPSSTTTLKPFPLRVTRPRATMQRGNSSA</sequence>
<evidence type="ECO:0000313" key="4">
    <source>
        <dbReference type="EMBL" id="KAK0624441.1"/>
    </source>
</evidence>
<feature type="transmembrane region" description="Helical" evidence="3">
    <location>
        <begin position="176"/>
        <end position="194"/>
    </location>
</feature>
<keyword evidence="3" id="KW-0472">Membrane</keyword>
<dbReference type="EMBL" id="JAULSU010000003">
    <property type="protein sequence ID" value="KAK0624441.1"/>
    <property type="molecule type" value="Genomic_DNA"/>
</dbReference>
<dbReference type="Proteomes" id="UP001175000">
    <property type="component" value="Unassembled WGS sequence"/>
</dbReference>
<dbReference type="InterPro" id="IPR050327">
    <property type="entry name" value="Proton-linked_MCT"/>
</dbReference>
<feature type="transmembrane region" description="Helical" evidence="3">
    <location>
        <begin position="308"/>
        <end position="328"/>
    </location>
</feature>
<dbReference type="Pfam" id="PF07690">
    <property type="entry name" value="MFS_1"/>
    <property type="match status" value="1"/>
</dbReference>
<dbReference type="SUPFAM" id="SSF103473">
    <property type="entry name" value="MFS general substrate transporter"/>
    <property type="match status" value="1"/>
</dbReference>
<dbReference type="AlphaFoldDB" id="A0AA40C3W4"/>
<feature type="transmembrane region" description="Helical" evidence="3">
    <location>
        <begin position="84"/>
        <end position="101"/>
    </location>
</feature>
<feature type="transmembrane region" description="Helical" evidence="3">
    <location>
        <begin position="215"/>
        <end position="237"/>
    </location>
</feature>
<evidence type="ECO:0000256" key="1">
    <source>
        <dbReference type="ARBA" id="ARBA00004141"/>
    </source>
</evidence>
<dbReference type="PANTHER" id="PTHR11360">
    <property type="entry name" value="MONOCARBOXYLATE TRANSPORTER"/>
    <property type="match status" value="1"/>
</dbReference>
<keyword evidence="5" id="KW-1185">Reference proteome</keyword>
<accession>A0AA40C3W4</accession>
<feature type="transmembrane region" description="Helical" evidence="3">
    <location>
        <begin position="285"/>
        <end position="302"/>
    </location>
</feature>
<dbReference type="PANTHER" id="PTHR11360:SF287">
    <property type="entry name" value="MFS MONOCARBOXYLATE TRANSPORTER"/>
    <property type="match status" value="1"/>
</dbReference>
<protein>
    <submittedName>
        <fullName evidence="4">Major facilitator superfamily domain-containing protein</fullName>
    </submittedName>
</protein>
<feature type="transmembrane region" description="Helical" evidence="3">
    <location>
        <begin position="15"/>
        <end position="33"/>
    </location>
</feature>
<feature type="transmembrane region" description="Helical" evidence="3">
    <location>
        <begin position="257"/>
        <end position="278"/>
    </location>
</feature>
<dbReference type="InterPro" id="IPR011701">
    <property type="entry name" value="MFS"/>
</dbReference>
<comment type="subcellular location">
    <subcellularLocation>
        <location evidence="1">Membrane</location>
        <topology evidence="1">Multi-pass membrane protein</topology>
    </subcellularLocation>
</comment>
<keyword evidence="3" id="KW-1133">Transmembrane helix</keyword>
<evidence type="ECO:0000256" key="2">
    <source>
        <dbReference type="ARBA" id="ARBA00006727"/>
    </source>
</evidence>
<feature type="transmembrane region" description="Helical" evidence="3">
    <location>
        <begin position="107"/>
        <end position="130"/>
    </location>
</feature>
<feature type="transmembrane region" description="Helical" evidence="3">
    <location>
        <begin position="355"/>
        <end position="373"/>
    </location>
</feature>
<comment type="similarity">
    <text evidence="2">Belongs to the major facilitator superfamily. Monocarboxylate porter (TC 2.A.1.13) family.</text>
</comment>
<evidence type="ECO:0000256" key="3">
    <source>
        <dbReference type="SAM" id="Phobius"/>
    </source>
</evidence>
<dbReference type="Gene3D" id="1.20.1250.20">
    <property type="entry name" value="MFS general substrate transporter like domains"/>
    <property type="match status" value="2"/>
</dbReference>
<organism evidence="4 5">
    <name type="scientific">Immersiella caudata</name>
    <dbReference type="NCBI Taxonomy" id="314043"/>
    <lineage>
        <taxon>Eukaryota</taxon>
        <taxon>Fungi</taxon>
        <taxon>Dikarya</taxon>
        <taxon>Ascomycota</taxon>
        <taxon>Pezizomycotina</taxon>
        <taxon>Sordariomycetes</taxon>
        <taxon>Sordariomycetidae</taxon>
        <taxon>Sordariales</taxon>
        <taxon>Lasiosphaeriaceae</taxon>
        <taxon>Immersiella</taxon>
    </lineage>
</organism>
<feature type="transmembrane region" description="Helical" evidence="3">
    <location>
        <begin position="142"/>
        <end position="164"/>
    </location>
</feature>
<name>A0AA40C3W4_9PEZI</name>
<proteinExistence type="inferred from homology"/>
<gene>
    <name evidence="4" type="ORF">B0T14DRAFT_428795</name>
</gene>
<evidence type="ECO:0000313" key="5">
    <source>
        <dbReference type="Proteomes" id="UP001175000"/>
    </source>
</evidence>
<feature type="transmembrane region" description="Helical" evidence="3">
    <location>
        <begin position="385"/>
        <end position="406"/>
    </location>
</feature>
<dbReference type="InterPro" id="IPR036259">
    <property type="entry name" value="MFS_trans_sf"/>
</dbReference>
<dbReference type="GO" id="GO:0016020">
    <property type="term" value="C:membrane"/>
    <property type="evidence" value="ECO:0007669"/>
    <property type="project" value="UniProtKB-SubCell"/>
</dbReference>